<dbReference type="InterPro" id="IPR013766">
    <property type="entry name" value="Thioredoxin_domain"/>
</dbReference>
<dbReference type="Proteomes" id="UP001501521">
    <property type="component" value="Unassembled WGS sequence"/>
</dbReference>
<dbReference type="PROSITE" id="PS51352">
    <property type="entry name" value="THIOREDOXIN_2"/>
    <property type="match status" value="1"/>
</dbReference>
<proteinExistence type="predicted"/>
<gene>
    <name evidence="8" type="ORF">GCM10025789_04110</name>
</gene>
<evidence type="ECO:0000256" key="2">
    <source>
        <dbReference type="ARBA" id="ARBA00022748"/>
    </source>
</evidence>
<evidence type="ECO:0000256" key="6">
    <source>
        <dbReference type="SAM" id="SignalP"/>
    </source>
</evidence>
<dbReference type="InterPro" id="IPR017937">
    <property type="entry name" value="Thioredoxin_CS"/>
</dbReference>
<dbReference type="PROSITE" id="PS00194">
    <property type="entry name" value="THIOREDOXIN_1"/>
    <property type="match status" value="1"/>
</dbReference>
<dbReference type="EMBL" id="BAABLV010000008">
    <property type="protein sequence ID" value="GAA4890727.1"/>
    <property type="molecule type" value="Genomic_DNA"/>
</dbReference>
<keyword evidence="4" id="KW-1015">Disulfide bond</keyword>
<keyword evidence="5" id="KW-0676">Redox-active center</keyword>
<keyword evidence="3" id="KW-0735">Signal-anchor</keyword>
<dbReference type="PROSITE" id="PS51257">
    <property type="entry name" value="PROKAR_LIPOPROTEIN"/>
    <property type="match status" value="1"/>
</dbReference>
<feature type="domain" description="Thioredoxin" evidence="7">
    <location>
        <begin position="34"/>
        <end position="195"/>
    </location>
</feature>
<sequence>MRIRSAVAALSAAVLLAACTPGEGAPSVSPTPAPDLAALRAEFGLPDCPDTDPDAQQVDGGLPHTGLTCLGSDKTVNLAGLERTPTIINVWAQWCGPCREEAPFLREGPAELDGVRFLGVDYNDPLPDWAIEFAGLAGWDYPHVMDQDKTLQVPLKIPGIPSTFFIDGDGRIAGVHAGPLESTQQLKDLAAQYLGVS</sequence>
<evidence type="ECO:0000313" key="8">
    <source>
        <dbReference type="EMBL" id="GAA4890727.1"/>
    </source>
</evidence>
<dbReference type="PANTHER" id="PTHR42852">
    <property type="entry name" value="THIOL:DISULFIDE INTERCHANGE PROTEIN DSBE"/>
    <property type="match status" value="1"/>
</dbReference>
<reference evidence="9" key="1">
    <citation type="journal article" date="2019" name="Int. J. Syst. Evol. Microbiol.">
        <title>The Global Catalogue of Microorganisms (GCM) 10K type strain sequencing project: providing services to taxonomists for standard genome sequencing and annotation.</title>
        <authorList>
            <consortium name="The Broad Institute Genomics Platform"/>
            <consortium name="The Broad Institute Genome Sequencing Center for Infectious Disease"/>
            <person name="Wu L."/>
            <person name="Ma J."/>
        </authorList>
    </citation>
    <scope>NUCLEOTIDE SEQUENCE [LARGE SCALE GENOMIC DNA]</scope>
    <source>
        <strain evidence="9">JCM 19125</strain>
    </source>
</reference>
<evidence type="ECO:0000256" key="3">
    <source>
        <dbReference type="ARBA" id="ARBA00022968"/>
    </source>
</evidence>
<evidence type="ECO:0000256" key="5">
    <source>
        <dbReference type="ARBA" id="ARBA00023284"/>
    </source>
</evidence>
<keyword evidence="9" id="KW-1185">Reference proteome</keyword>
<name>A0ABP9EZ20_9ACTN</name>
<evidence type="ECO:0000256" key="1">
    <source>
        <dbReference type="ARBA" id="ARBA00004196"/>
    </source>
</evidence>
<dbReference type="RefSeq" id="WP_345578239.1">
    <property type="nucleotide sequence ID" value="NZ_BAABLV010000008.1"/>
</dbReference>
<dbReference type="CDD" id="cd02966">
    <property type="entry name" value="TlpA_like_family"/>
    <property type="match status" value="1"/>
</dbReference>
<evidence type="ECO:0000313" key="9">
    <source>
        <dbReference type="Proteomes" id="UP001501521"/>
    </source>
</evidence>
<organism evidence="8 9">
    <name type="scientific">Tessaracoccus lubricantis</name>
    <dbReference type="NCBI Taxonomy" id="545543"/>
    <lineage>
        <taxon>Bacteria</taxon>
        <taxon>Bacillati</taxon>
        <taxon>Actinomycetota</taxon>
        <taxon>Actinomycetes</taxon>
        <taxon>Propionibacteriales</taxon>
        <taxon>Propionibacteriaceae</taxon>
        <taxon>Tessaracoccus</taxon>
    </lineage>
</organism>
<keyword evidence="6" id="KW-0732">Signal</keyword>
<dbReference type="Pfam" id="PF08534">
    <property type="entry name" value="Redoxin"/>
    <property type="match status" value="1"/>
</dbReference>
<dbReference type="PANTHER" id="PTHR42852:SF6">
    <property type="entry name" value="THIOL:DISULFIDE INTERCHANGE PROTEIN DSBE"/>
    <property type="match status" value="1"/>
</dbReference>
<comment type="subcellular location">
    <subcellularLocation>
        <location evidence="1">Cell envelope</location>
    </subcellularLocation>
</comment>
<feature type="chain" id="PRO_5045909683" description="Thioredoxin domain-containing protein" evidence="6">
    <location>
        <begin position="25"/>
        <end position="197"/>
    </location>
</feature>
<dbReference type="InterPro" id="IPR036249">
    <property type="entry name" value="Thioredoxin-like_sf"/>
</dbReference>
<dbReference type="InterPro" id="IPR050553">
    <property type="entry name" value="Thioredoxin_ResA/DsbE_sf"/>
</dbReference>
<evidence type="ECO:0000259" key="7">
    <source>
        <dbReference type="PROSITE" id="PS51352"/>
    </source>
</evidence>
<protein>
    <recommendedName>
        <fullName evidence="7">Thioredoxin domain-containing protein</fullName>
    </recommendedName>
</protein>
<dbReference type="Gene3D" id="3.40.30.10">
    <property type="entry name" value="Glutaredoxin"/>
    <property type="match status" value="1"/>
</dbReference>
<keyword evidence="3" id="KW-0812">Transmembrane</keyword>
<dbReference type="InterPro" id="IPR013740">
    <property type="entry name" value="Redoxin"/>
</dbReference>
<comment type="caution">
    <text evidence="8">The sequence shown here is derived from an EMBL/GenBank/DDBJ whole genome shotgun (WGS) entry which is preliminary data.</text>
</comment>
<feature type="signal peptide" evidence="6">
    <location>
        <begin position="1"/>
        <end position="24"/>
    </location>
</feature>
<dbReference type="SUPFAM" id="SSF52833">
    <property type="entry name" value="Thioredoxin-like"/>
    <property type="match status" value="1"/>
</dbReference>
<evidence type="ECO:0000256" key="4">
    <source>
        <dbReference type="ARBA" id="ARBA00023157"/>
    </source>
</evidence>
<keyword evidence="2" id="KW-0201">Cytochrome c-type biogenesis</keyword>
<accession>A0ABP9EZ20</accession>